<name>A0A0A9FQF5_ARUDO</name>
<accession>A0A0A9FQF5</accession>
<evidence type="ECO:0000313" key="1">
    <source>
        <dbReference type="EMBL" id="JAE12536.1"/>
    </source>
</evidence>
<reference evidence="1" key="2">
    <citation type="journal article" date="2015" name="Data Brief">
        <title>Shoot transcriptome of the giant reed, Arundo donax.</title>
        <authorList>
            <person name="Barrero R.A."/>
            <person name="Guerrero F.D."/>
            <person name="Moolhuijzen P."/>
            <person name="Goolsby J.A."/>
            <person name="Tidwell J."/>
            <person name="Bellgard S.E."/>
            <person name="Bellgard M.I."/>
        </authorList>
    </citation>
    <scope>NUCLEOTIDE SEQUENCE</scope>
    <source>
        <tissue evidence="1">Shoot tissue taken approximately 20 cm above the soil surface</tissue>
    </source>
</reference>
<protein>
    <submittedName>
        <fullName evidence="1">Uncharacterized protein</fullName>
    </submittedName>
</protein>
<dbReference type="AlphaFoldDB" id="A0A0A9FQF5"/>
<reference evidence="1" key="1">
    <citation type="submission" date="2014-09" db="EMBL/GenBank/DDBJ databases">
        <authorList>
            <person name="Magalhaes I.L.F."/>
            <person name="Oliveira U."/>
            <person name="Santos F.R."/>
            <person name="Vidigal T.H.D.A."/>
            <person name="Brescovit A.D."/>
            <person name="Santos A.J."/>
        </authorList>
    </citation>
    <scope>NUCLEOTIDE SEQUENCE</scope>
    <source>
        <tissue evidence="1">Shoot tissue taken approximately 20 cm above the soil surface</tissue>
    </source>
</reference>
<dbReference type="EMBL" id="GBRH01185360">
    <property type="protein sequence ID" value="JAE12536.1"/>
    <property type="molecule type" value="Transcribed_RNA"/>
</dbReference>
<proteinExistence type="predicted"/>
<organism evidence="1">
    <name type="scientific">Arundo donax</name>
    <name type="common">Giant reed</name>
    <name type="synonym">Donax arundinaceus</name>
    <dbReference type="NCBI Taxonomy" id="35708"/>
    <lineage>
        <taxon>Eukaryota</taxon>
        <taxon>Viridiplantae</taxon>
        <taxon>Streptophyta</taxon>
        <taxon>Embryophyta</taxon>
        <taxon>Tracheophyta</taxon>
        <taxon>Spermatophyta</taxon>
        <taxon>Magnoliopsida</taxon>
        <taxon>Liliopsida</taxon>
        <taxon>Poales</taxon>
        <taxon>Poaceae</taxon>
        <taxon>PACMAD clade</taxon>
        <taxon>Arundinoideae</taxon>
        <taxon>Arundineae</taxon>
        <taxon>Arundo</taxon>
    </lineage>
</organism>
<sequence length="39" mass="4520">MNFCLLLFCPYLAILNFCSRQKLISLLNLALTFLLLVDQ</sequence>